<dbReference type="Gene3D" id="1.50.10.20">
    <property type="match status" value="1"/>
</dbReference>
<name>M5RPI3_9BACT</name>
<dbReference type="EMBL" id="ANOG01001028">
    <property type="protein sequence ID" value="EMI15864.1"/>
    <property type="molecule type" value="Genomic_DNA"/>
</dbReference>
<dbReference type="RefSeq" id="WP_008708157.1">
    <property type="nucleotide sequence ID" value="NZ_ANOG01001028.1"/>
</dbReference>
<feature type="chain" id="PRO_5004070663" evidence="1">
    <location>
        <begin position="27"/>
        <end position="362"/>
    </location>
</feature>
<feature type="signal peptide" evidence="1">
    <location>
        <begin position="1"/>
        <end position="26"/>
    </location>
</feature>
<reference evidence="2 3" key="1">
    <citation type="journal article" date="2013" name="Mar. Genomics">
        <title>Expression of sulfatases in Rhodopirellula baltica and the diversity of sulfatases in the genus Rhodopirellula.</title>
        <authorList>
            <person name="Wegner C.E."/>
            <person name="Richter-Heitmann T."/>
            <person name="Klindworth A."/>
            <person name="Klockow C."/>
            <person name="Richter M."/>
            <person name="Achstetter T."/>
            <person name="Glockner F.O."/>
            <person name="Harder J."/>
        </authorList>
    </citation>
    <scope>NUCLEOTIDE SEQUENCE [LARGE SCALE GENOMIC DNA]</scope>
    <source>
        <strain evidence="2 3">SM1</strain>
    </source>
</reference>
<protein>
    <submittedName>
        <fullName evidence="2">Squalene-hopene cyclase</fullName>
    </submittedName>
</protein>
<dbReference type="InterPro" id="IPR008930">
    <property type="entry name" value="Terpenoid_cyclase/PrenylTrfase"/>
</dbReference>
<dbReference type="PATRIC" id="fig|1265738.3.peg.7180"/>
<evidence type="ECO:0000313" key="2">
    <source>
        <dbReference type="EMBL" id="EMI15864.1"/>
    </source>
</evidence>
<dbReference type="AlphaFoldDB" id="M5RPI3"/>
<keyword evidence="3" id="KW-1185">Reference proteome</keyword>
<dbReference type="Proteomes" id="UP000011991">
    <property type="component" value="Unassembled WGS sequence"/>
</dbReference>
<organism evidence="2 3">
    <name type="scientific">Rhodopirellula maiorica SM1</name>
    <dbReference type="NCBI Taxonomy" id="1265738"/>
    <lineage>
        <taxon>Bacteria</taxon>
        <taxon>Pseudomonadati</taxon>
        <taxon>Planctomycetota</taxon>
        <taxon>Planctomycetia</taxon>
        <taxon>Pirellulales</taxon>
        <taxon>Pirellulaceae</taxon>
        <taxon>Novipirellula</taxon>
    </lineage>
</organism>
<keyword evidence="1" id="KW-0732">Signal</keyword>
<dbReference type="SUPFAM" id="SSF48239">
    <property type="entry name" value="Terpenoid cyclases/Protein prenyltransferases"/>
    <property type="match status" value="1"/>
</dbReference>
<evidence type="ECO:0000256" key="1">
    <source>
        <dbReference type="SAM" id="SignalP"/>
    </source>
</evidence>
<comment type="caution">
    <text evidence="2">The sequence shown here is derived from an EMBL/GenBank/DDBJ whole genome shotgun (WGS) entry which is preliminary data.</text>
</comment>
<evidence type="ECO:0000313" key="3">
    <source>
        <dbReference type="Proteomes" id="UP000011991"/>
    </source>
</evidence>
<accession>M5RPI3</accession>
<proteinExistence type="predicted"/>
<sequence length="362" mass="39900">MRPNLLKRVAALTVMTFLIFSTPSAAQQPITLDDVAEGLPVISADEPIAKQYSQTKAAQYLDRAALNWQKTKKCATCHTNLFYLAARPALHSTLPDSGEVRRFYEDYRRVRWQKRMPSQGQGFWTIVVAAGLTWNDLQTTGKLSDAARETLDIMWTTQRSDGGWSWPDCNYAPLEIDDHYGVTLAVLAVGIAPDGYAETPQARAGLEKVRQYFADNPPKSLHHRAMLAWGANRIDGILSDADRNKTLGELLGRQLDDGGWSTAGLLTDWKNLDRPDDRPLKINTSDGYATGLVIVIARELGVPADDARLQRGVAWLRSNQRENGMWFTASPVMECSNLITNAGTALAILALQSCGELPGGSL</sequence>
<gene>
    <name evidence="2" type="ORF">RMSM_07207</name>
</gene>